<dbReference type="PROSITE" id="PS51352">
    <property type="entry name" value="THIOREDOXIN_2"/>
    <property type="match status" value="1"/>
</dbReference>
<comment type="caution">
    <text evidence="7">The sequence shown here is derived from an EMBL/GenBank/DDBJ whole genome shotgun (WGS) entry which is preliminary data.</text>
</comment>
<evidence type="ECO:0000256" key="2">
    <source>
        <dbReference type="ARBA" id="ARBA00022748"/>
    </source>
</evidence>
<protein>
    <submittedName>
        <fullName evidence="7">Peroxiredoxin</fullName>
    </submittedName>
</protein>
<evidence type="ECO:0000313" key="7">
    <source>
        <dbReference type="EMBL" id="MBB4025965.1"/>
    </source>
</evidence>
<dbReference type="GeneID" id="93102626"/>
<dbReference type="OrthoDB" id="9794348at2"/>
<dbReference type="InterPro" id="IPR036249">
    <property type="entry name" value="Thioredoxin-like_sf"/>
</dbReference>
<dbReference type="GO" id="GO:0016209">
    <property type="term" value="F:antioxidant activity"/>
    <property type="evidence" value="ECO:0007669"/>
    <property type="project" value="InterPro"/>
</dbReference>
<dbReference type="Proteomes" id="UP000546007">
    <property type="component" value="Unassembled WGS sequence"/>
</dbReference>
<dbReference type="AlphaFoldDB" id="A0A7W6HWC4"/>
<dbReference type="GO" id="GO:0016491">
    <property type="term" value="F:oxidoreductase activity"/>
    <property type="evidence" value="ECO:0007669"/>
    <property type="project" value="InterPro"/>
</dbReference>
<keyword evidence="3" id="KW-1015">Disulfide bond</keyword>
<dbReference type="Pfam" id="PF14289">
    <property type="entry name" value="DUF4369"/>
    <property type="match status" value="1"/>
</dbReference>
<keyword evidence="4" id="KW-0676">Redox-active center</keyword>
<name>A0A7W6HWC4_9BACT</name>
<dbReference type="InterPro" id="IPR013766">
    <property type="entry name" value="Thioredoxin_domain"/>
</dbReference>
<dbReference type="Pfam" id="PF00578">
    <property type="entry name" value="AhpC-TSA"/>
    <property type="match status" value="1"/>
</dbReference>
<reference evidence="7 8" key="1">
    <citation type="submission" date="2020-08" db="EMBL/GenBank/DDBJ databases">
        <title>Genomic Encyclopedia of Type Strains, Phase IV (KMG-IV): sequencing the most valuable type-strain genomes for metagenomic binning, comparative biology and taxonomic classification.</title>
        <authorList>
            <person name="Goeker M."/>
        </authorList>
    </citation>
    <scope>NUCLEOTIDE SEQUENCE [LARGE SCALE GENOMIC DNA]</scope>
    <source>
        <strain evidence="7 8">DSM 105721</strain>
    </source>
</reference>
<proteinExistence type="predicted"/>
<organism evidence="7 8">
    <name type="scientific">Butyricimonas faecihominis</name>
    <dbReference type="NCBI Taxonomy" id="1472416"/>
    <lineage>
        <taxon>Bacteria</taxon>
        <taxon>Pseudomonadati</taxon>
        <taxon>Bacteroidota</taxon>
        <taxon>Bacteroidia</taxon>
        <taxon>Bacteroidales</taxon>
        <taxon>Odoribacteraceae</taxon>
        <taxon>Butyricimonas</taxon>
    </lineage>
</organism>
<dbReference type="RefSeq" id="WP_124315874.1">
    <property type="nucleotide sequence ID" value="NZ_AP028155.1"/>
</dbReference>
<gene>
    <name evidence="7" type="ORF">GGR14_001755</name>
</gene>
<evidence type="ECO:0000256" key="1">
    <source>
        <dbReference type="ARBA" id="ARBA00004196"/>
    </source>
</evidence>
<dbReference type="Gene3D" id="3.40.30.10">
    <property type="entry name" value="Glutaredoxin"/>
    <property type="match status" value="1"/>
</dbReference>
<dbReference type="SUPFAM" id="SSF52833">
    <property type="entry name" value="Thioredoxin-like"/>
    <property type="match status" value="1"/>
</dbReference>
<dbReference type="CDD" id="cd02966">
    <property type="entry name" value="TlpA_like_family"/>
    <property type="match status" value="1"/>
</dbReference>
<evidence type="ECO:0000256" key="3">
    <source>
        <dbReference type="ARBA" id="ARBA00023157"/>
    </source>
</evidence>
<sequence>MKKIAIVIFIILGCNIFIGKAQERGFQISGKIDGILEGTLFLMSDEKGKLEVLDTTSIMNGAFVFTGKVERPLSAYIMVPNSKNYIPLILENVNFMLNIGKTGVLIKGGEQQDILNQFSKINIDLLEGQNRIQEEFKQAQQKGDKKKMQILQKQLENVLENALQQEKMLLQKYSSSYAAAYVIFHEMKQLEEKFLIDKYMLLTKAAQETVPGRIIKTYIEEWECLTEGNVAPDFTLFSSTGDSLSLYPLKGKLKLIHFWSCEDIACSQENVELLDLYQRYHLKGLEVIGVFVGNDKQKWMKTLIEDGMIWIHGFDENHRVADLYHVKKLPTIILLDAENQIIAKNLFGKDLQRKIGEFLKKSK</sequence>
<dbReference type="GO" id="GO:0017004">
    <property type="term" value="P:cytochrome complex assembly"/>
    <property type="evidence" value="ECO:0007669"/>
    <property type="project" value="UniProtKB-KW"/>
</dbReference>
<evidence type="ECO:0000256" key="4">
    <source>
        <dbReference type="ARBA" id="ARBA00023284"/>
    </source>
</evidence>
<evidence type="ECO:0000256" key="5">
    <source>
        <dbReference type="SAM" id="Coils"/>
    </source>
</evidence>
<dbReference type="InterPro" id="IPR000866">
    <property type="entry name" value="AhpC/TSA"/>
</dbReference>
<feature type="domain" description="Thioredoxin" evidence="6">
    <location>
        <begin position="225"/>
        <end position="363"/>
    </location>
</feature>
<dbReference type="InterPro" id="IPR050553">
    <property type="entry name" value="Thioredoxin_ResA/DsbE_sf"/>
</dbReference>
<feature type="coiled-coil region" evidence="5">
    <location>
        <begin position="145"/>
        <end position="172"/>
    </location>
</feature>
<comment type="subcellular location">
    <subcellularLocation>
        <location evidence="1">Cell envelope</location>
    </subcellularLocation>
</comment>
<evidence type="ECO:0000259" key="6">
    <source>
        <dbReference type="PROSITE" id="PS51352"/>
    </source>
</evidence>
<keyword evidence="5" id="KW-0175">Coiled coil</keyword>
<dbReference type="InterPro" id="IPR025380">
    <property type="entry name" value="DUF4369"/>
</dbReference>
<dbReference type="PANTHER" id="PTHR42852:SF6">
    <property type="entry name" value="THIOL:DISULFIDE INTERCHANGE PROTEIN DSBE"/>
    <property type="match status" value="1"/>
</dbReference>
<dbReference type="EMBL" id="JACIES010000004">
    <property type="protein sequence ID" value="MBB4025965.1"/>
    <property type="molecule type" value="Genomic_DNA"/>
</dbReference>
<dbReference type="GO" id="GO:0030313">
    <property type="term" value="C:cell envelope"/>
    <property type="evidence" value="ECO:0007669"/>
    <property type="project" value="UniProtKB-SubCell"/>
</dbReference>
<accession>A0A7W6HWC4</accession>
<keyword evidence="2" id="KW-0201">Cytochrome c-type biogenesis</keyword>
<dbReference type="PANTHER" id="PTHR42852">
    <property type="entry name" value="THIOL:DISULFIDE INTERCHANGE PROTEIN DSBE"/>
    <property type="match status" value="1"/>
</dbReference>
<evidence type="ECO:0000313" key="8">
    <source>
        <dbReference type="Proteomes" id="UP000546007"/>
    </source>
</evidence>
<keyword evidence="8" id="KW-1185">Reference proteome</keyword>